<evidence type="ECO:0000256" key="4">
    <source>
        <dbReference type="ARBA" id="ARBA00007211"/>
    </source>
</evidence>
<dbReference type="GO" id="GO:0000287">
    <property type="term" value="F:magnesium ion binding"/>
    <property type="evidence" value="ECO:0007669"/>
    <property type="project" value="UniProtKB-UniRule"/>
</dbReference>
<comment type="function">
    <text evidence="2 9">Catalyzes the final step of sucrose synthesis.</text>
</comment>
<evidence type="ECO:0000313" key="13">
    <source>
        <dbReference type="RefSeq" id="XP_022766909.1"/>
    </source>
</evidence>
<dbReference type="OrthoDB" id="531008at2759"/>
<keyword evidence="12" id="KW-1185">Reference proteome</keyword>
<comment type="similarity">
    <text evidence="4 9">Belongs to the sucrose phosphatase family.</text>
</comment>
<dbReference type="SFLD" id="SFLDS00003">
    <property type="entry name" value="Haloacid_Dehalogenase"/>
    <property type="match status" value="1"/>
</dbReference>
<dbReference type="PANTHER" id="PTHR46521">
    <property type="entry name" value="SUCROSE-PHOSPHATASE 2-RELATED"/>
    <property type="match status" value="1"/>
</dbReference>
<dbReference type="EC" id="3.1.3.24" evidence="9"/>
<dbReference type="SMR" id="A0A6P6APT9"/>
<dbReference type="KEGG" id="dzi:111311629"/>
<comment type="subunit">
    <text evidence="5 9">Homodimer.</text>
</comment>
<dbReference type="GeneID" id="111311629"/>
<dbReference type="SUPFAM" id="SSF56784">
    <property type="entry name" value="HAD-like"/>
    <property type="match status" value="1"/>
</dbReference>
<dbReference type="Gene3D" id="3.90.1070.10">
    <property type="match status" value="1"/>
</dbReference>
<evidence type="ECO:0000256" key="9">
    <source>
        <dbReference type="RuleBase" id="RU368007"/>
    </source>
</evidence>
<dbReference type="InterPro" id="IPR006380">
    <property type="entry name" value="SPP-like_dom"/>
</dbReference>
<reference evidence="13" key="1">
    <citation type="submission" date="2025-08" db="UniProtKB">
        <authorList>
            <consortium name="RefSeq"/>
        </authorList>
    </citation>
    <scope>IDENTIFICATION</scope>
    <source>
        <tissue evidence="13">Fruit stalk</tissue>
    </source>
</reference>
<evidence type="ECO:0000256" key="8">
    <source>
        <dbReference type="ARBA" id="ARBA00048036"/>
    </source>
</evidence>
<evidence type="ECO:0000256" key="2">
    <source>
        <dbReference type="ARBA" id="ARBA00003645"/>
    </source>
</evidence>
<dbReference type="Pfam" id="PF08472">
    <property type="entry name" value="S6PP_C"/>
    <property type="match status" value="1"/>
</dbReference>
<dbReference type="Pfam" id="PF05116">
    <property type="entry name" value="S6PP"/>
    <property type="match status" value="1"/>
</dbReference>
<evidence type="ECO:0000256" key="7">
    <source>
        <dbReference type="ARBA" id="ARBA00022842"/>
    </source>
</evidence>
<dbReference type="Proteomes" id="UP000515121">
    <property type="component" value="Unplaced"/>
</dbReference>
<evidence type="ECO:0000256" key="3">
    <source>
        <dbReference type="ARBA" id="ARBA00005070"/>
    </source>
</evidence>
<protein>
    <recommendedName>
        <fullName evidence="9">Sucrose-phosphatase</fullName>
        <ecNumber evidence="9">3.1.3.24</ecNumber>
    </recommendedName>
</protein>
<comment type="catalytic activity">
    <reaction evidence="8 9">
        <text>sucrose 6(F)-phosphate + H2O = sucrose + phosphate</text>
        <dbReference type="Rhea" id="RHEA:19289"/>
        <dbReference type="ChEBI" id="CHEBI:15377"/>
        <dbReference type="ChEBI" id="CHEBI:17992"/>
        <dbReference type="ChEBI" id="CHEBI:43474"/>
        <dbReference type="ChEBI" id="CHEBI:57723"/>
        <dbReference type="EC" id="3.1.3.24"/>
    </reaction>
</comment>
<dbReference type="GO" id="GO:0005986">
    <property type="term" value="P:sucrose biosynthetic process"/>
    <property type="evidence" value="ECO:0007669"/>
    <property type="project" value="UniProtKB-UniRule"/>
</dbReference>
<gene>
    <name evidence="13" type="primary">LOC111311629</name>
</gene>
<dbReference type="SFLD" id="SFLDF00043">
    <property type="entry name" value="sucrose-phosphatase"/>
    <property type="match status" value="1"/>
</dbReference>
<feature type="domain" description="Sucrose-phosphatase C-terminal" evidence="11">
    <location>
        <begin position="292"/>
        <end position="421"/>
    </location>
</feature>
<comment type="pathway">
    <text evidence="3 9">Glycan biosynthesis; sucrose biosynthesis; sucrose from D-fructose 6-phosphate and UDP-alpha-D-glucose: step 2/2.</text>
</comment>
<proteinExistence type="inferred from homology"/>
<keyword evidence="7 9" id="KW-0460">Magnesium</keyword>
<dbReference type="NCBIfam" id="TIGR01484">
    <property type="entry name" value="HAD-SF-IIB"/>
    <property type="match status" value="1"/>
</dbReference>
<comment type="cofactor">
    <cofactor evidence="1 9">
        <name>Mg(2+)</name>
        <dbReference type="ChEBI" id="CHEBI:18420"/>
    </cofactor>
</comment>
<organism evidence="12 13">
    <name type="scientific">Durio zibethinus</name>
    <name type="common">Durian</name>
    <dbReference type="NCBI Taxonomy" id="66656"/>
    <lineage>
        <taxon>Eukaryota</taxon>
        <taxon>Viridiplantae</taxon>
        <taxon>Streptophyta</taxon>
        <taxon>Embryophyta</taxon>
        <taxon>Tracheophyta</taxon>
        <taxon>Spermatophyta</taxon>
        <taxon>Magnoliopsida</taxon>
        <taxon>eudicotyledons</taxon>
        <taxon>Gunneridae</taxon>
        <taxon>Pentapetalae</taxon>
        <taxon>rosids</taxon>
        <taxon>malvids</taxon>
        <taxon>Malvales</taxon>
        <taxon>Malvaceae</taxon>
        <taxon>Helicteroideae</taxon>
        <taxon>Durio</taxon>
    </lineage>
</organism>
<dbReference type="Gene3D" id="3.40.50.1000">
    <property type="entry name" value="HAD superfamily/HAD-like"/>
    <property type="match status" value="1"/>
</dbReference>
<dbReference type="GO" id="GO:0050307">
    <property type="term" value="F:sucrose-phosphate phosphatase activity"/>
    <property type="evidence" value="ECO:0007669"/>
    <property type="project" value="UniProtKB-UniRule"/>
</dbReference>
<dbReference type="RefSeq" id="XP_022766909.1">
    <property type="nucleotide sequence ID" value="XM_022911174.1"/>
</dbReference>
<keyword evidence="6 9" id="KW-0378">Hydrolase</keyword>
<dbReference type="SFLD" id="SFLDG01141">
    <property type="entry name" value="C2.B.1:_Sucrose_Phosphatase_Li"/>
    <property type="match status" value="1"/>
</dbReference>
<evidence type="ECO:0000259" key="10">
    <source>
        <dbReference type="Pfam" id="PF05116"/>
    </source>
</evidence>
<dbReference type="InterPro" id="IPR013679">
    <property type="entry name" value="SPP_C"/>
</dbReference>
<evidence type="ECO:0000256" key="5">
    <source>
        <dbReference type="ARBA" id="ARBA00011738"/>
    </source>
</evidence>
<dbReference type="NCBIfam" id="TIGR01482">
    <property type="entry name" value="SPP-subfamily"/>
    <property type="match status" value="1"/>
</dbReference>
<feature type="domain" description="Sucrose phosphatase-like" evidence="10">
    <location>
        <begin position="9"/>
        <end position="268"/>
    </location>
</feature>
<dbReference type="InterPro" id="IPR032710">
    <property type="entry name" value="NTF2-like_dom_sf"/>
</dbReference>
<dbReference type="InterPro" id="IPR051518">
    <property type="entry name" value="Sucrose_Phosphatase"/>
</dbReference>
<dbReference type="PANTHER" id="PTHR46521:SF4">
    <property type="entry name" value="SUCROSE-PHOSPHATASE 2-RELATED"/>
    <property type="match status" value="1"/>
</dbReference>
<evidence type="ECO:0000313" key="12">
    <source>
        <dbReference type="Proteomes" id="UP000515121"/>
    </source>
</evidence>
<dbReference type="InterPro" id="IPR023214">
    <property type="entry name" value="HAD_sf"/>
</dbReference>
<dbReference type="UniPathway" id="UPA00371">
    <property type="reaction ID" value="UER00546"/>
</dbReference>
<dbReference type="InterPro" id="IPR012847">
    <property type="entry name" value="Sucrose_phosphatase_pln/cyn"/>
</dbReference>
<dbReference type="InterPro" id="IPR036412">
    <property type="entry name" value="HAD-like_sf"/>
</dbReference>
<dbReference type="AlphaFoldDB" id="A0A6P6APT9"/>
<dbReference type="NCBIfam" id="TIGR01485">
    <property type="entry name" value="SPP_plant-cyano"/>
    <property type="match status" value="1"/>
</dbReference>
<dbReference type="Gene3D" id="3.10.450.50">
    <property type="match status" value="1"/>
</dbReference>
<sequence length="433" mass="49272">MDRITMAARLMIVSDLDHTMVDHHDPENISLLRFNALWESNYRHDSLLVFSTGRSPTLYKQLRKEKPMLTPDIAIMSVGTEITYGSSMLPDDGWVEFLNQKWDRKIITEETSKFSELTLQAETEQRPHKVSFYVDKTKAQIVMKELSDCLEKRGVRLNLLPRLDVKIIYSGGMDLDILPQGAGKGQALAYLLKKFKTEGKPPINTLVCGDSGNDAELFSIPEVYGVMVSNAQEELLQWHAENAKGNPNIIHAKERCAAGIIEAIGRFKLGSNTSPRDCADFMEYKLDIVNPCYEVVNFYLFYERWRRGEIDNCETYIASLKASCDPSANFVLPSGVEKTLHECLHTMKGYHGDQKGKRFRVWVDRVLSTPIGSNTWLLKFDKWELSGDGRYCCVTTGKISAKGSNPSEGCSWVNLQQKWLEGFEMKDDSTWFF</sequence>
<evidence type="ECO:0000259" key="11">
    <source>
        <dbReference type="Pfam" id="PF08472"/>
    </source>
</evidence>
<dbReference type="InterPro" id="IPR006379">
    <property type="entry name" value="HAD-SF_hydro_IIB"/>
</dbReference>
<evidence type="ECO:0000256" key="1">
    <source>
        <dbReference type="ARBA" id="ARBA00001946"/>
    </source>
</evidence>
<dbReference type="CDD" id="cd02605">
    <property type="entry name" value="HAD_SPP"/>
    <property type="match status" value="1"/>
</dbReference>
<evidence type="ECO:0000256" key="6">
    <source>
        <dbReference type="ARBA" id="ARBA00022801"/>
    </source>
</evidence>
<dbReference type="SFLD" id="SFLDG01140">
    <property type="entry name" value="C2.B:_Phosphomannomutase_and_P"/>
    <property type="match status" value="1"/>
</dbReference>
<accession>A0A6P6APT9</accession>
<name>A0A6P6APT9_DURZI</name>
<dbReference type="SUPFAM" id="SSF54427">
    <property type="entry name" value="NTF2-like"/>
    <property type="match status" value="1"/>
</dbReference>